<dbReference type="AlphaFoldDB" id="A0A9P7RP14"/>
<dbReference type="Proteomes" id="UP001049176">
    <property type="component" value="Chromosome 10"/>
</dbReference>
<accession>A0A9P7RP14</accession>
<name>A0A9P7RP14_9AGAR</name>
<protein>
    <submittedName>
        <fullName evidence="1">Uncharacterized protein</fullName>
    </submittedName>
</protein>
<gene>
    <name evidence="1" type="ORF">E1B28_002397</name>
</gene>
<dbReference type="EMBL" id="CM032190">
    <property type="protein sequence ID" value="KAG7086443.1"/>
    <property type="molecule type" value="Genomic_DNA"/>
</dbReference>
<evidence type="ECO:0000313" key="2">
    <source>
        <dbReference type="Proteomes" id="UP001049176"/>
    </source>
</evidence>
<proteinExistence type="predicted"/>
<reference evidence="1" key="1">
    <citation type="journal article" date="2021" name="Genome Biol. Evol.">
        <title>The assembled and annotated genome of the fairy-ring fungus Marasmius oreades.</title>
        <authorList>
            <person name="Hiltunen M."/>
            <person name="Ament-Velasquez S.L."/>
            <person name="Johannesson H."/>
        </authorList>
    </citation>
    <scope>NUCLEOTIDE SEQUENCE</scope>
    <source>
        <strain evidence="1">03SP1</strain>
    </source>
</reference>
<keyword evidence="2" id="KW-1185">Reference proteome</keyword>
<organism evidence="1 2">
    <name type="scientific">Marasmius oreades</name>
    <name type="common">fairy-ring Marasmius</name>
    <dbReference type="NCBI Taxonomy" id="181124"/>
    <lineage>
        <taxon>Eukaryota</taxon>
        <taxon>Fungi</taxon>
        <taxon>Dikarya</taxon>
        <taxon>Basidiomycota</taxon>
        <taxon>Agaricomycotina</taxon>
        <taxon>Agaricomycetes</taxon>
        <taxon>Agaricomycetidae</taxon>
        <taxon>Agaricales</taxon>
        <taxon>Marasmiineae</taxon>
        <taxon>Marasmiaceae</taxon>
        <taxon>Marasmius</taxon>
    </lineage>
</organism>
<comment type="caution">
    <text evidence="1">The sequence shown here is derived from an EMBL/GenBank/DDBJ whole genome shotgun (WGS) entry which is preliminary data.</text>
</comment>
<sequence length="99" mass="10927">MHGAPLISLDTCTCILFFPSATIHRCVSTVTDALIRSGFSLFIYGQHVLPLGFTSVVQLPGFLQSINSISFVLYEVLPCSWLRTMAAVLFLSDLWICTI</sequence>
<dbReference type="RefSeq" id="XP_043002914.1">
    <property type="nucleotide sequence ID" value="XM_043159314.1"/>
</dbReference>
<dbReference type="KEGG" id="more:E1B28_002397"/>
<evidence type="ECO:0000313" key="1">
    <source>
        <dbReference type="EMBL" id="KAG7086443.1"/>
    </source>
</evidence>
<dbReference type="GeneID" id="66071473"/>